<dbReference type="SUPFAM" id="SSF52499">
    <property type="entry name" value="Isochorismatase-like hydrolases"/>
    <property type="match status" value="1"/>
</dbReference>
<name>A0A1W2B7A5_9FIRM</name>
<evidence type="ECO:0000313" key="2">
    <source>
        <dbReference type="EMBL" id="SMC68903.1"/>
    </source>
</evidence>
<feature type="domain" description="Isochorismatase-like" evidence="1">
    <location>
        <begin position="23"/>
        <end position="200"/>
    </location>
</feature>
<dbReference type="AlphaFoldDB" id="A0A1W2B7A5"/>
<proteinExistence type="predicted"/>
<dbReference type="CDD" id="cd00431">
    <property type="entry name" value="cysteine_hydrolases"/>
    <property type="match status" value="1"/>
</dbReference>
<accession>A0A1W2B7A5</accession>
<dbReference type="PANTHER" id="PTHR47044">
    <property type="entry name" value="OS02G0276400 PROTEIN"/>
    <property type="match status" value="1"/>
</dbReference>
<reference evidence="2 3" key="1">
    <citation type="submission" date="2017-04" db="EMBL/GenBank/DDBJ databases">
        <authorList>
            <person name="Afonso C.L."/>
            <person name="Miller P.J."/>
            <person name="Scott M.A."/>
            <person name="Spackman E."/>
            <person name="Goraichik I."/>
            <person name="Dimitrov K.M."/>
            <person name="Suarez D.L."/>
            <person name="Swayne D.E."/>
        </authorList>
    </citation>
    <scope>NUCLEOTIDE SEQUENCE [LARGE SCALE GENOMIC DNA]</scope>
    <source>
        <strain evidence="2 3">DSM 12816</strain>
    </source>
</reference>
<dbReference type="EMBL" id="FWXW01000005">
    <property type="protein sequence ID" value="SMC68903.1"/>
    <property type="molecule type" value="Genomic_DNA"/>
</dbReference>
<dbReference type="InterPro" id="IPR036380">
    <property type="entry name" value="Isochorismatase-like_sf"/>
</dbReference>
<keyword evidence="3" id="KW-1185">Reference proteome</keyword>
<dbReference type="InterPro" id="IPR000868">
    <property type="entry name" value="Isochorismatase-like_dom"/>
</dbReference>
<dbReference type="Proteomes" id="UP000192790">
    <property type="component" value="Unassembled WGS sequence"/>
</dbReference>
<sequence>MESERGKGTERVDRYLIPHWSRSALISVDVQNDFSLPGVPLEIPGTRKIMSGVAALLDVFRRRGRPIVHVVRLYLEDGSNVDLCRRSMVEAGKKALVPESRGAEIVEQLSRAPGGFRLDAEKLLKGEFQELGSREFAMFKPRWGAFYKTGLEEFLKTRGIDTLVFCGCNFPNCPRTSIYEASERDFRLVVASDAISGIYDLGIYELQNIGASLLTVREIERLVFETE</sequence>
<organism evidence="2 3">
    <name type="scientific">Papillibacter cinnamivorans DSM 12816</name>
    <dbReference type="NCBI Taxonomy" id="1122930"/>
    <lineage>
        <taxon>Bacteria</taxon>
        <taxon>Bacillati</taxon>
        <taxon>Bacillota</taxon>
        <taxon>Clostridia</taxon>
        <taxon>Eubacteriales</taxon>
        <taxon>Oscillospiraceae</taxon>
        <taxon>Papillibacter</taxon>
    </lineage>
</organism>
<dbReference type="Gene3D" id="3.40.50.850">
    <property type="entry name" value="Isochorismatase-like"/>
    <property type="match status" value="1"/>
</dbReference>
<protein>
    <submittedName>
        <fullName evidence="2">Nicotinamidase-related amidase</fullName>
    </submittedName>
</protein>
<gene>
    <name evidence="2" type="ORF">SAMN02745168_2074</name>
</gene>
<evidence type="ECO:0000259" key="1">
    <source>
        <dbReference type="Pfam" id="PF00857"/>
    </source>
</evidence>
<dbReference type="STRING" id="1122930.SAMN02745168_2074"/>
<evidence type="ECO:0000313" key="3">
    <source>
        <dbReference type="Proteomes" id="UP000192790"/>
    </source>
</evidence>
<dbReference type="Pfam" id="PF00857">
    <property type="entry name" value="Isochorismatase"/>
    <property type="match status" value="1"/>
</dbReference>